<evidence type="ECO:0000259" key="1">
    <source>
        <dbReference type="Pfam" id="PF00043"/>
    </source>
</evidence>
<dbReference type="InterPro" id="IPR036282">
    <property type="entry name" value="Glutathione-S-Trfase_C_sf"/>
</dbReference>
<keyword evidence="2" id="KW-0808">Transferase</keyword>
<dbReference type="EMBL" id="FOSP01000007">
    <property type="protein sequence ID" value="SFK48012.1"/>
    <property type="molecule type" value="Genomic_DNA"/>
</dbReference>
<dbReference type="Gene3D" id="1.20.1050.10">
    <property type="match status" value="1"/>
</dbReference>
<dbReference type="RefSeq" id="WP_090698198.1">
    <property type="nucleotide sequence ID" value="NZ_FOSP01000007.1"/>
</dbReference>
<accession>A0A1I3ZV50</accession>
<evidence type="ECO:0000313" key="2">
    <source>
        <dbReference type="EMBL" id="SFK48012.1"/>
    </source>
</evidence>
<sequence>MPNDKKSVTVLSFSPSADAELNRWILFHYGIDFKENRHTAPFYFLLNKLYGGKSLILCRVGETKLTSVRAVIDHFNAQALPEFKLIPDTLASDMEISWKRYNSDLGGAVVKWAYTNLLPYKDIMIRPLTLGSPWFERFFVKHWYRIPEKLIWKSQKLDKATADEALKTIQTVFQEVDHLLADGRKYLYGEKLTAADLAFAVSGAPLVLPANYGGDQFEQGPIPSFEEFPQELQETISAMRQTSAGKFILRLYADERYRNIRHTE</sequence>
<name>A0A1I3ZV50_9PROT</name>
<protein>
    <submittedName>
        <fullName evidence="2">Glutathione S-transferase</fullName>
    </submittedName>
</protein>
<evidence type="ECO:0000313" key="3">
    <source>
        <dbReference type="Proteomes" id="UP000199533"/>
    </source>
</evidence>
<feature type="domain" description="Glutathione S-transferase C-terminal" evidence="1">
    <location>
        <begin position="156"/>
        <end position="200"/>
    </location>
</feature>
<dbReference type="OrthoDB" id="5242791at2"/>
<dbReference type="CDD" id="cd00299">
    <property type="entry name" value="GST_C_family"/>
    <property type="match status" value="1"/>
</dbReference>
<proteinExistence type="predicted"/>
<dbReference type="Pfam" id="PF00043">
    <property type="entry name" value="GST_C"/>
    <property type="match status" value="1"/>
</dbReference>
<dbReference type="GO" id="GO:0016740">
    <property type="term" value="F:transferase activity"/>
    <property type="evidence" value="ECO:0007669"/>
    <property type="project" value="UniProtKB-KW"/>
</dbReference>
<gene>
    <name evidence="2" type="ORF">SAMN05216302_100783</name>
</gene>
<keyword evidence="3" id="KW-1185">Reference proteome</keyword>
<dbReference type="AlphaFoldDB" id="A0A1I3ZV50"/>
<reference evidence="3" key="1">
    <citation type="submission" date="2016-10" db="EMBL/GenBank/DDBJ databases">
        <authorList>
            <person name="Varghese N."/>
            <person name="Submissions S."/>
        </authorList>
    </citation>
    <scope>NUCLEOTIDE SEQUENCE [LARGE SCALE GENOMIC DNA]</scope>
    <source>
        <strain evidence="3">Nm69</strain>
    </source>
</reference>
<dbReference type="SUPFAM" id="SSF47616">
    <property type="entry name" value="GST C-terminal domain-like"/>
    <property type="match status" value="1"/>
</dbReference>
<dbReference type="STRING" id="52441.SAMN05216302_100783"/>
<organism evidence="2 3">
    <name type="scientific">Nitrosomonas aestuarii</name>
    <dbReference type="NCBI Taxonomy" id="52441"/>
    <lineage>
        <taxon>Bacteria</taxon>
        <taxon>Pseudomonadati</taxon>
        <taxon>Pseudomonadota</taxon>
        <taxon>Betaproteobacteria</taxon>
        <taxon>Nitrosomonadales</taxon>
        <taxon>Nitrosomonadaceae</taxon>
        <taxon>Nitrosomonas</taxon>
    </lineage>
</organism>
<dbReference type="Proteomes" id="UP000199533">
    <property type="component" value="Unassembled WGS sequence"/>
</dbReference>
<dbReference type="InterPro" id="IPR004046">
    <property type="entry name" value="GST_C"/>
</dbReference>